<dbReference type="EMBL" id="FORO01000017">
    <property type="protein sequence ID" value="SFJ20155.1"/>
    <property type="molecule type" value="Genomic_DNA"/>
</dbReference>
<keyword evidence="3 5" id="KW-0808">Transferase</keyword>
<evidence type="ECO:0000313" key="5">
    <source>
        <dbReference type="EMBL" id="SFJ20155.1"/>
    </source>
</evidence>
<dbReference type="CDD" id="cd00761">
    <property type="entry name" value="Glyco_tranf_GTA_type"/>
    <property type="match status" value="1"/>
</dbReference>
<dbReference type="Gene3D" id="3.90.550.10">
    <property type="entry name" value="Spore Coat Polysaccharide Biosynthesis Protein SpsA, Chain A"/>
    <property type="match status" value="1"/>
</dbReference>
<protein>
    <submittedName>
        <fullName evidence="5">Glycosyl transferase family 2</fullName>
    </submittedName>
</protein>
<dbReference type="Proteomes" id="UP000182829">
    <property type="component" value="Unassembled WGS sequence"/>
</dbReference>
<dbReference type="OMA" id="RDCAHRV"/>
<evidence type="ECO:0000256" key="3">
    <source>
        <dbReference type="ARBA" id="ARBA00022679"/>
    </source>
</evidence>
<organism evidence="5 6">
    <name type="scientific">Natronobacterium gregoryi</name>
    <dbReference type="NCBI Taxonomy" id="44930"/>
    <lineage>
        <taxon>Archaea</taxon>
        <taxon>Methanobacteriati</taxon>
        <taxon>Methanobacteriota</taxon>
        <taxon>Stenosarchaea group</taxon>
        <taxon>Halobacteria</taxon>
        <taxon>Halobacteriales</taxon>
        <taxon>Natrialbaceae</taxon>
        <taxon>Natronobacterium</taxon>
    </lineage>
</organism>
<evidence type="ECO:0000313" key="6">
    <source>
        <dbReference type="Proteomes" id="UP000182829"/>
    </source>
</evidence>
<dbReference type="PANTHER" id="PTHR43179:SF12">
    <property type="entry name" value="GALACTOFURANOSYLTRANSFERASE GLFT2"/>
    <property type="match status" value="1"/>
</dbReference>
<sequence length="307" mass="32764">MELSAVVSTLNDRERLLTCLDALDERTPSSTEVIVVNGPSSDGTSGAVRERDDVDVLVEISERNPNVSRNAGLGVASGDVVAFLSSEHAVEAGWYSAIERTIENGADVATGPVTGDDRFGGVDPRRPRTIAGRDVTLFDGDNVAFARTVLKALDGFDEYLEVGGARDCAHRVAGLGFDVGWAMEMAVRREIGTDGGQPDADLDPASDWGAIYQSIAYRLAKNYGPRPSVVVRTLGSAIRDGVVTVRGVVSGDSTPTEWLSDGTDVAASAGSGLRDGIYARYSDRSARRNPYGLSARHNRAVQLYDRR</sequence>
<dbReference type="GeneID" id="14206648"/>
<dbReference type="InterPro" id="IPR001173">
    <property type="entry name" value="Glyco_trans_2-like"/>
</dbReference>
<feature type="domain" description="Glycosyltransferase 2-like" evidence="4">
    <location>
        <begin position="4"/>
        <end position="128"/>
    </location>
</feature>
<dbReference type="OrthoDB" id="196370at2157"/>
<comment type="similarity">
    <text evidence="1">Belongs to the glycosyltransferase 2 family.</text>
</comment>
<name>A0A1I3PF21_9EURY</name>
<dbReference type="RefSeq" id="WP_005581391.1">
    <property type="nucleotide sequence ID" value="NZ_FORO01000017.1"/>
</dbReference>
<accession>A0A1I3PF21</accession>
<dbReference type="PANTHER" id="PTHR43179">
    <property type="entry name" value="RHAMNOSYLTRANSFERASE WBBL"/>
    <property type="match status" value="1"/>
</dbReference>
<evidence type="ECO:0000256" key="1">
    <source>
        <dbReference type="ARBA" id="ARBA00006739"/>
    </source>
</evidence>
<proteinExistence type="inferred from homology"/>
<dbReference type="GO" id="GO:0016757">
    <property type="term" value="F:glycosyltransferase activity"/>
    <property type="evidence" value="ECO:0007669"/>
    <property type="project" value="UniProtKB-KW"/>
</dbReference>
<dbReference type="SUPFAM" id="SSF53448">
    <property type="entry name" value="Nucleotide-diphospho-sugar transferases"/>
    <property type="match status" value="1"/>
</dbReference>
<dbReference type="AlphaFoldDB" id="A0A1I3PF21"/>
<gene>
    <name evidence="5" type="ORF">SAMN05443661_11760</name>
</gene>
<evidence type="ECO:0000259" key="4">
    <source>
        <dbReference type="Pfam" id="PF00535"/>
    </source>
</evidence>
<keyword evidence="2" id="KW-0328">Glycosyltransferase</keyword>
<reference evidence="5 6" key="1">
    <citation type="submission" date="2016-10" db="EMBL/GenBank/DDBJ databases">
        <authorList>
            <person name="de Groot N.N."/>
        </authorList>
    </citation>
    <scope>NUCLEOTIDE SEQUENCE [LARGE SCALE GENOMIC DNA]</scope>
    <source>
        <strain evidence="5 6">SP2</strain>
    </source>
</reference>
<dbReference type="Pfam" id="PF00535">
    <property type="entry name" value="Glycos_transf_2"/>
    <property type="match status" value="1"/>
</dbReference>
<dbReference type="InterPro" id="IPR029044">
    <property type="entry name" value="Nucleotide-diphossugar_trans"/>
</dbReference>
<evidence type="ECO:0000256" key="2">
    <source>
        <dbReference type="ARBA" id="ARBA00022676"/>
    </source>
</evidence>